<dbReference type="PANTHER" id="PTHR46300:SF5">
    <property type="entry name" value="CYTOCHROME P450"/>
    <property type="match status" value="1"/>
</dbReference>
<dbReference type="Gene3D" id="1.10.630.10">
    <property type="entry name" value="Cytochrome P450"/>
    <property type="match status" value="1"/>
</dbReference>
<dbReference type="SUPFAM" id="SSF48264">
    <property type="entry name" value="Cytochrome P450"/>
    <property type="match status" value="1"/>
</dbReference>
<evidence type="ECO:0000313" key="9">
    <source>
        <dbReference type="EMBL" id="KAI0306201.1"/>
    </source>
</evidence>
<dbReference type="Pfam" id="PF00067">
    <property type="entry name" value="p450"/>
    <property type="match status" value="1"/>
</dbReference>
<dbReference type="InterPro" id="IPR017972">
    <property type="entry name" value="Cyt_P450_CS"/>
</dbReference>
<keyword evidence="3 8" id="KW-0349">Heme</keyword>
<dbReference type="PROSITE" id="PS00086">
    <property type="entry name" value="CYTOCHROME_P450"/>
    <property type="match status" value="1"/>
</dbReference>
<name>A0AAD4M9C1_9AGAM</name>
<keyword evidence="5 8" id="KW-0560">Oxidoreductase</keyword>
<keyword evidence="6 8" id="KW-0408">Iron</keyword>
<evidence type="ECO:0000256" key="1">
    <source>
        <dbReference type="ARBA" id="ARBA00001971"/>
    </source>
</evidence>
<accession>A0AAD4M9C1</accession>
<dbReference type="InterPro" id="IPR050364">
    <property type="entry name" value="Cytochrome_P450_fung"/>
</dbReference>
<evidence type="ECO:0000256" key="7">
    <source>
        <dbReference type="ARBA" id="ARBA00023033"/>
    </source>
</evidence>
<reference evidence="9" key="1">
    <citation type="journal article" date="2022" name="New Phytol.">
        <title>Evolutionary transition to the ectomycorrhizal habit in the genomes of a hyperdiverse lineage of mushroom-forming fungi.</title>
        <authorList>
            <person name="Looney B."/>
            <person name="Miyauchi S."/>
            <person name="Morin E."/>
            <person name="Drula E."/>
            <person name="Courty P.E."/>
            <person name="Kohler A."/>
            <person name="Kuo A."/>
            <person name="LaButti K."/>
            <person name="Pangilinan J."/>
            <person name="Lipzen A."/>
            <person name="Riley R."/>
            <person name="Andreopoulos W."/>
            <person name="He G."/>
            <person name="Johnson J."/>
            <person name="Nolan M."/>
            <person name="Tritt A."/>
            <person name="Barry K.W."/>
            <person name="Grigoriev I.V."/>
            <person name="Nagy L.G."/>
            <person name="Hibbett D."/>
            <person name="Henrissat B."/>
            <person name="Matheny P.B."/>
            <person name="Labbe J."/>
            <person name="Martin F.M."/>
        </authorList>
    </citation>
    <scope>NUCLEOTIDE SEQUENCE</scope>
    <source>
        <strain evidence="9">BPL690</strain>
    </source>
</reference>
<dbReference type="InterPro" id="IPR001128">
    <property type="entry name" value="Cyt_P450"/>
</dbReference>
<dbReference type="EMBL" id="WTXG01000004">
    <property type="protein sequence ID" value="KAI0306201.1"/>
    <property type="molecule type" value="Genomic_DNA"/>
</dbReference>
<dbReference type="PANTHER" id="PTHR46300">
    <property type="entry name" value="P450, PUTATIVE (EUROFUNG)-RELATED-RELATED"/>
    <property type="match status" value="1"/>
</dbReference>
<comment type="similarity">
    <text evidence="2 8">Belongs to the cytochrome P450 family.</text>
</comment>
<evidence type="ECO:0000256" key="2">
    <source>
        <dbReference type="ARBA" id="ARBA00010617"/>
    </source>
</evidence>
<dbReference type="AlphaFoldDB" id="A0AAD4M9C1"/>
<evidence type="ECO:0000256" key="5">
    <source>
        <dbReference type="ARBA" id="ARBA00023002"/>
    </source>
</evidence>
<evidence type="ECO:0000256" key="4">
    <source>
        <dbReference type="ARBA" id="ARBA00022723"/>
    </source>
</evidence>
<dbReference type="GO" id="GO:0005506">
    <property type="term" value="F:iron ion binding"/>
    <property type="evidence" value="ECO:0007669"/>
    <property type="project" value="InterPro"/>
</dbReference>
<dbReference type="GO" id="GO:0020037">
    <property type="term" value="F:heme binding"/>
    <property type="evidence" value="ECO:0007669"/>
    <property type="project" value="InterPro"/>
</dbReference>
<gene>
    <name evidence="9" type="ORF">B0F90DRAFT_972971</name>
</gene>
<evidence type="ECO:0000256" key="8">
    <source>
        <dbReference type="RuleBase" id="RU000461"/>
    </source>
</evidence>
<sequence length="123" mass="13831">MRATLSLPSPLSSQISGRFFTIPRRTQNLRNSNQKRFLDTTTPVPLPDVGFGFGRRVCPGRYFVRNILWVAMASMLATFEFLPVTDAEGRPVPPLQEFAPVLTSGPMPFKCTIRSRSSRIKET</sequence>
<keyword evidence="10" id="KW-1185">Reference proteome</keyword>
<evidence type="ECO:0000256" key="3">
    <source>
        <dbReference type="ARBA" id="ARBA00022617"/>
    </source>
</evidence>
<comment type="cofactor">
    <cofactor evidence="1">
        <name>heme</name>
        <dbReference type="ChEBI" id="CHEBI:30413"/>
    </cofactor>
</comment>
<dbReference type="GO" id="GO:0016705">
    <property type="term" value="F:oxidoreductase activity, acting on paired donors, with incorporation or reduction of molecular oxygen"/>
    <property type="evidence" value="ECO:0007669"/>
    <property type="project" value="InterPro"/>
</dbReference>
<protein>
    <recommendedName>
        <fullName evidence="11">Cytochrome P450</fullName>
    </recommendedName>
</protein>
<keyword evidence="4 8" id="KW-0479">Metal-binding</keyword>
<keyword evidence="7 8" id="KW-0503">Monooxygenase</keyword>
<dbReference type="GO" id="GO:0004497">
    <property type="term" value="F:monooxygenase activity"/>
    <property type="evidence" value="ECO:0007669"/>
    <property type="project" value="UniProtKB-KW"/>
</dbReference>
<organism evidence="9 10">
    <name type="scientific">Multifurca ochricompacta</name>
    <dbReference type="NCBI Taxonomy" id="376703"/>
    <lineage>
        <taxon>Eukaryota</taxon>
        <taxon>Fungi</taxon>
        <taxon>Dikarya</taxon>
        <taxon>Basidiomycota</taxon>
        <taxon>Agaricomycotina</taxon>
        <taxon>Agaricomycetes</taxon>
        <taxon>Russulales</taxon>
        <taxon>Russulaceae</taxon>
        <taxon>Multifurca</taxon>
    </lineage>
</organism>
<dbReference type="Proteomes" id="UP001203297">
    <property type="component" value="Unassembled WGS sequence"/>
</dbReference>
<evidence type="ECO:0008006" key="11">
    <source>
        <dbReference type="Google" id="ProtNLM"/>
    </source>
</evidence>
<proteinExistence type="inferred from homology"/>
<comment type="caution">
    <text evidence="9">The sequence shown here is derived from an EMBL/GenBank/DDBJ whole genome shotgun (WGS) entry which is preliminary data.</text>
</comment>
<dbReference type="InterPro" id="IPR036396">
    <property type="entry name" value="Cyt_P450_sf"/>
</dbReference>
<evidence type="ECO:0000313" key="10">
    <source>
        <dbReference type="Proteomes" id="UP001203297"/>
    </source>
</evidence>
<evidence type="ECO:0000256" key="6">
    <source>
        <dbReference type="ARBA" id="ARBA00023004"/>
    </source>
</evidence>